<evidence type="ECO:0008006" key="3">
    <source>
        <dbReference type="Google" id="ProtNLM"/>
    </source>
</evidence>
<evidence type="ECO:0000313" key="2">
    <source>
        <dbReference type="Proteomes" id="UP000602653"/>
    </source>
</evidence>
<proteinExistence type="predicted"/>
<accession>A0ABX7IL21</accession>
<gene>
    <name evidence="1" type="ORF">JTE88_03535</name>
</gene>
<dbReference type="Proteomes" id="UP000602653">
    <property type="component" value="Chromosome"/>
</dbReference>
<name>A0ABX7IL21_9ACTO</name>
<evidence type="ECO:0000313" key="1">
    <source>
        <dbReference type="EMBL" id="QRV02810.1"/>
    </source>
</evidence>
<keyword evidence="2" id="KW-1185">Reference proteome</keyword>
<organism evidence="1 2">
    <name type="scientific">Arcanobacterium phocisimile</name>
    <dbReference type="NCBI Taxonomy" id="1302235"/>
    <lineage>
        <taxon>Bacteria</taxon>
        <taxon>Bacillati</taxon>
        <taxon>Actinomycetota</taxon>
        <taxon>Actinomycetes</taxon>
        <taxon>Actinomycetales</taxon>
        <taxon>Actinomycetaceae</taxon>
        <taxon>Arcanobacterium</taxon>
    </lineage>
</organism>
<protein>
    <recommendedName>
        <fullName evidence="3">Transposase</fullName>
    </recommendedName>
</protein>
<dbReference type="RefSeq" id="WP_204425424.1">
    <property type="nucleotide sequence ID" value="NZ_CP070228.1"/>
</dbReference>
<dbReference type="EMBL" id="CP070228">
    <property type="protein sequence ID" value="QRV02810.1"/>
    <property type="molecule type" value="Genomic_DNA"/>
</dbReference>
<sequence>MNISTPTQASSWLVQYTQWETLWHDMGKERSYLGPRPTSITDQRRWWWTHRNLRSVRGMYRAMIKNNTLFTCLKPLTVNPQTQTTSPLEGTVNAAIKRLLSQHRGLSIAHACRPAEWYLNTKT</sequence>
<reference evidence="1 2" key="1">
    <citation type="submission" date="2021-02" db="EMBL/GenBank/DDBJ databases">
        <title>Complete Genome Sequence of Arcanobacterium phocisimile strain DSM 26142T from a harbour seal.</title>
        <authorList>
            <person name="Borowiak M."/>
            <person name="Alssahen M."/>
            <person name="Malorny B."/>
            <person name="Laemmler C."/>
            <person name="Siebert U."/>
            <person name="Ploetz M."/>
            <person name="Abdulmawjood A."/>
        </authorList>
    </citation>
    <scope>NUCLEOTIDE SEQUENCE [LARGE SCALE GENOMIC DNA]</scope>
    <source>
        <strain evidence="1 2">DSM 26142</strain>
    </source>
</reference>